<dbReference type="GO" id="GO:0003824">
    <property type="term" value="F:catalytic activity"/>
    <property type="evidence" value="ECO:0007669"/>
    <property type="project" value="InterPro"/>
</dbReference>
<dbReference type="InterPro" id="IPR052353">
    <property type="entry name" value="Benzoxazolinone_Detox_Enz"/>
</dbReference>
<name>A0A2P4ES93_9GAMM</name>
<dbReference type="EMBL" id="PPSK01000017">
    <property type="protein sequence ID" value="POB01869.1"/>
    <property type="molecule type" value="Genomic_DNA"/>
</dbReference>
<dbReference type="GO" id="GO:0030170">
    <property type="term" value="F:pyridoxal phosphate binding"/>
    <property type="evidence" value="ECO:0007669"/>
    <property type="project" value="InterPro"/>
</dbReference>
<dbReference type="Gene3D" id="2.40.33.20">
    <property type="entry name" value="PK beta-barrel domain-like"/>
    <property type="match status" value="1"/>
</dbReference>
<dbReference type="PROSITE" id="PS51340">
    <property type="entry name" value="MOSC"/>
    <property type="match status" value="1"/>
</dbReference>
<dbReference type="GO" id="GO:0030151">
    <property type="term" value="F:molybdenum ion binding"/>
    <property type="evidence" value="ECO:0007669"/>
    <property type="project" value="InterPro"/>
</dbReference>
<dbReference type="Pfam" id="PF03475">
    <property type="entry name" value="YiiM_3-alpha"/>
    <property type="match status" value="1"/>
</dbReference>
<comment type="caution">
    <text evidence="2">The sequence shown here is derived from an EMBL/GenBank/DDBJ whole genome shotgun (WGS) entry which is preliminary data.</text>
</comment>
<gene>
    <name evidence="2" type="ORF">C1949_15255</name>
</gene>
<dbReference type="SUPFAM" id="SSF50800">
    <property type="entry name" value="PK beta-barrel domain-like"/>
    <property type="match status" value="1"/>
</dbReference>
<dbReference type="InterPro" id="IPR005302">
    <property type="entry name" value="MoCF_Sase_C"/>
</dbReference>
<proteinExistence type="predicted"/>
<reference evidence="2 3" key="1">
    <citation type="submission" date="2018-01" db="EMBL/GenBank/DDBJ databases">
        <title>Draft genome of the type strain Pseudomonas oceani DSM 100277 isolated from the deep water in Okinawa trough, northwestern Pacific Ocean.</title>
        <authorList>
            <person name="Gomila M."/>
            <person name="Mulet M."/>
            <person name="Garcia-Valdes E."/>
            <person name="Lalucat J."/>
        </authorList>
    </citation>
    <scope>NUCLEOTIDE SEQUENCE [LARGE SCALE GENOMIC DNA]</scope>
    <source>
        <strain evidence="2 3">DSM 100277</strain>
    </source>
</reference>
<organism evidence="2 3">
    <name type="scientific">Halopseudomonas oceani</name>
    <dbReference type="NCBI Taxonomy" id="1708783"/>
    <lineage>
        <taxon>Bacteria</taxon>
        <taxon>Pseudomonadati</taxon>
        <taxon>Pseudomonadota</taxon>
        <taxon>Gammaproteobacteria</taxon>
        <taxon>Pseudomonadales</taxon>
        <taxon>Pseudomonadaceae</taxon>
        <taxon>Halopseudomonas</taxon>
    </lineage>
</organism>
<dbReference type="OrthoDB" id="9786134at2"/>
<dbReference type="Proteomes" id="UP000243451">
    <property type="component" value="Unassembled WGS sequence"/>
</dbReference>
<evidence type="ECO:0000313" key="3">
    <source>
        <dbReference type="Proteomes" id="UP000243451"/>
    </source>
</evidence>
<accession>A0A2P4ES93</accession>
<dbReference type="PANTHER" id="PTHR30212">
    <property type="entry name" value="PROTEIN YIIM"/>
    <property type="match status" value="1"/>
</dbReference>
<dbReference type="PANTHER" id="PTHR30212:SF2">
    <property type="entry name" value="PROTEIN YIIM"/>
    <property type="match status" value="1"/>
</dbReference>
<sequence>MTEAAVTLLSINAAEPQALRIGERLTRTGHFKRARSGDVLIGIDGIAGDFIADMKHHGGLDQALYLYSKADMDWWSEQLQRPLEPGFFGENLTLSHWWPELRIGDQLHLGDLVLEITAPRIPCSTLAARVGDSRFAKAFVKAERCGAYARVLKEGTVCAGQTVVVTPGDSAYPSINEVFRYCHSKGLNPTFLRRLLAAPLAEKMRAEMEQKLVRAEQQTQPLPGL</sequence>
<dbReference type="Pfam" id="PF03473">
    <property type="entry name" value="MOSC"/>
    <property type="match status" value="1"/>
</dbReference>
<evidence type="ECO:0000259" key="1">
    <source>
        <dbReference type="PROSITE" id="PS51340"/>
    </source>
</evidence>
<dbReference type="InterPro" id="IPR005163">
    <property type="entry name" value="Tri_helical_YiiM-like"/>
</dbReference>
<protein>
    <submittedName>
        <fullName evidence="2">MOSC domain-containing protein</fullName>
    </submittedName>
</protein>
<feature type="domain" description="MOSC" evidence="1">
    <location>
        <begin position="33"/>
        <end position="166"/>
    </location>
</feature>
<dbReference type="AlphaFoldDB" id="A0A2P4ES93"/>
<evidence type="ECO:0000313" key="2">
    <source>
        <dbReference type="EMBL" id="POB01869.1"/>
    </source>
</evidence>
<keyword evidence="3" id="KW-1185">Reference proteome</keyword>
<dbReference type="InterPro" id="IPR011037">
    <property type="entry name" value="Pyrv_Knase-like_insert_dom_sf"/>
</dbReference>
<dbReference type="RefSeq" id="WP_104739329.1">
    <property type="nucleotide sequence ID" value="NZ_BMHR01000015.1"/>
</dbReference>